<reference evidence="11 12" key="1">
    <citation type="submission" date="2016-10" db="EMBL/GenBank/DDBJ databases">
        <authorList>
            <person name="de Groot N.N."/>
        </authorList>
    </citation>
    <scope>NUCLEOTIDE SEQUENCE [LARGE SCALE GENOMIC DNA]</scope>
    <source>
        <strain evidence="11 12">DSM 21632</strain>
    </source>
</reference>
<evidence type="ECO:0000256" key="9">
    <source>
        <dbReference type="PIRSR" id="PIRSR006615-1"/>
    </source>
</evidence>
<comment type="cofactor">
    <cofactor evidence="9">
        <name>Zn(2+)</name>
        <dbReference type="ChEBI" id="CHEBI:29105"/>
    </cofactor>
    <text evidence="9">Binds 1 zinc ion per subunit.</text>
</comment>
<dbReference type="CDD" id="cd06460">
    <property type="entry name" value="M32_Taq"/>
    <property type="match status" value="1"/>
</dbReference>
<accession>A0A1G7Z120</accession>
<evidence type="ECO:0000256" key="4">
    <source>
        <dbReference type="ARBA" id="ARBA00022801"/>
    </source>
</evidence>
<dbReference type="PANTHER" id="PTHR34217:SF1">
    <property type="entry name" value="CARBOXYPEPTIDASE 1"/>
    <property type="match status" value="1"/>
</dbReference>
<keyword evidence="4 8" id="KW-0378">Hydrolase</keyword>
<evidence type="ECO:0000256" key="5">
    <source>
        <dbReference type="ARBA" id="ARBA00023049"/>
    </source>
</evidence>
<comment type="catalytic activity">
    <reaction evidence="6 8">
        <text>Release of a C-terminal amino acid with broad specificity, except for -Pro.</text>
        <dbReference type="EC" id="3.4.17.19"/>
    </reaction>
</comment>
<dbReference type="STRING" id="568899.SAMN05192534_101359"/>
<evidence type="ECO:0000256" key="10">
    <source>
        <dbReference type="PIRSR" id="PIRSR006615-2"/>
    </source>
</evidence>
<evidence type="ECO:0000256" key="1">
    <source>
        <dbReference type="ARBA" id="ARBA00022645"/>
    </source>
</evidence>
<keyword evidence="2 8" id="KW-0645">Protease</keyword>
<evidence type="ECO:0000256" key="3">
    <source>
        <dbReference type="ARBA" id="ARBA00022723"/>
    </source>
</evidence>
<name>A0A1G7Z120_9BACI</name>
<dbReference type="AlphaFoldDB" id="A0A1G7Z120"/>
<dbReference type="Gene3D" id="1.10.1370.30">
    <property type="match status" value="1"/>
</dbReference>
<dbReference type="PIRSF" id="PIRSF006615">
    <property type="entry name" value="Zn_crbxpep_Taq"/>
    <property type="match status" value="1"/>
</dbReference>
<keyword evidence="3 8" id="KW-0479">Metal-binding</keyword>
<dbReference type="PROSITE" id="PS52034">
    <property type="entry name" value="PEPTIDASE_M32"/>
    <property type="match status" value="1"/>
</dbReference>
<feature type="active site" description="Proton donor/acceptor" evidence="10">
    <location>
        <position position="287"/>
    </location>
</feature>
<keyword evidence="9" id="KW-0862">Zinc</keyword>
<dbReference type="EMBL" id="FNDK01000001">
    <property type="protein sequence ID" value="SDH02471.1"/>
    <property type="molecule type" value="Genomic_DNA"/>
</dbReference>
<organism evidence="11 12">
    <name type="scientific">Alteribacillus persepolensis</name>
    <dbReference type="NCBI Taxonomy" id="568899"/>
    <lineage>
        <taxon>Bacteria</taxon>
        <taxon>Bacillati</taxon>
        <taxon>Bacillota</taxon>
        <taxon>Bacilli</taxon>
        <taxon>Bacillales</taxon>
        <taxon>Bacillaceae</taxon>
        <taxon>Alteribacillus</taxon>
    </lineage>
</organism>
<dbReference type="GO" id="GO:0008270">
    <property type="term" value="F:zinc ion binding"/>
    <property type="evidence" value="ECO:0007669"/>
    <property type="project" value="UniProtKB-ARBA"/>
</dbReference>
<keyword evidence="5 8" id="KW-0482">Metalloprotease</keyword>
<gene>
    <name evidence="11" type="ORF">SAMN05192534_101359</name>
</gene>
<comment type="function">
    <text evidence="8">Broad specificity carboxypetidase that releases amino acids sequentially from the C-terminus, including neutral, aromatic, polar and basic residues.</text>
</comment>
<protein>
    <recommendedName>
        <fullName evidence="8">Metal-dependent carboxypeptidase</fullName>
        <ecNumber evidence="8">3.4.17.19</ecNumber>
    </recommendedName>
</protein>
<proteinExistence type="inferred from homology"/>
<evidence type="ECO:0000313" key="12">
    <source>
        <dbReference type="Proteomes" id="UP000199163"/>
    </source>
</evidence>
<dbReference type="InterPro" id="IPR001333">
    <property type="entry name" value="Peptidase_M32_Taq"/>
</dbReference>
<dbReference type="PANTHER" id="PTHR34217">
    <property type="entry name" value="METAL-DEPENDENT CARBOXYPEPTIDASE"/>
    <property type="match status" value="1"/>
</dbReference>
<keyword evidence="1 8" id="KW-0121">Carboxypeptidase</keyword>
<evidence type="ECO:0000256" key="2">
    <source>
        <dbReference type="ARBA" id="ARBA00022670"/>
    </source>
</evidence>
<comment type="similarity">
    <text evidence="7 8">Belongs to the peptidase M32 family.</text>
</comment>
<dbReference type="Pfam" id="PF02074">
    <property type="entry name" value="Peptidase_M32"/>
    <property type="match status" value="1"/>
</dbReference>
<evidence type="ECO:0000256" key="7">
    <source>
        <dbReference type="ARBA" id="ARBA00061580"/>
    </source>
</evidence>
<evidence type="ECO:0000256" key="8">
    <source>
        <dbReference type="PIRNR" id="PIRNR006615"/>
    </source>
</evidence>
<sequence>MFFPETSGIYTLHTKGAIIVSIQETENAFFEHMKKLSSFEQAMGLLHWDARTHAPKKGSKARSEALGYLATEHFKLKTSSETKAYTDALLADHQQETLSPVTVAAAKTLQKEYERAVNIPEDEFKEYSVLTAESESIWEEAKDNNDFEMFQPYLEKIVSFNRRFADYWGYENHPYNALLEDYEPGMTVDKLDHLFGQLREGLVPLVESVTSSSNQPDTSFLFHSFPKEKQRAFSLDILQQMTYDFEAGRLDETVHPFALGLNPNDVRVTTRYDENDFRTAIFGTIHEGGHALYEQNISSHLHGTVLSDGASMGIHESQSLFYENFVGRSLPFWEKNYDLLKSYAKGQFDDVSLETFYHAINEAKPSLIRIEADELTYSLHIILRYELEKSLITGDLAVKDLPYAWKEKVEAYLGITPPDNSQGVLQDVHWPSGAFGYFPSYALGYIYAAQLKQAMLRDVPAFDKLCQNGDLAPIRTWLRDNVHQYGRMKNPEDILKDATGESINPTYLLTYLQTKYTNLYKA</sequence>
<dbReference type="FunFam" id="1.10.1370.30:FF:000003">
    <property type="entry name" value="Thermostable carboxypeptidase 1"/>
    <property type="match status" value="1"/>
</dbReference>
<evidence type="ECO:0000256" key="6">
    <source>
        <dbReference type="ARBA" id="ARBA00052755"/>
    </source>
</evidence>
<dbReference type="EC" id="3.4.17.19" evidence="8"/>
<dbReference type="GO" id="GO:0006508">
    <property type="term" value="P:proteolysis"/>
    <property type="evidence" value="ECO:0007669"/>
    <property type="project" value="UniProtKB-UniRule"/>
</dbReference>
<feature type="binding site" evidence="9">
    <location>
        <position position="286"/>
    </location>
    <ligand>
        <name>Zn(2+)</name>
        <dbReference type="ChEBI" id="CHEBI:29105"/>
        <note>catalytic</note>
    </ligand>
</feature>
<dbReference type="SUPFAM" id="SSF55486">
    <property type="entry name" value="Metalloproteases ('zincins'), catalytic domain"/>
    <property type="match status" value="1"/>
</dbReference>
<evidence type="ECO:0000313" key="11">
    <source>
        <dbReference type="EMBL" id="SDH02471.1"/>
    </source>
</evidence>
<feature type="binding site" evidence="9">
    <location>
        <position position="316"/>
    </location>
    <ligand>
        <name>Zn(2+)</name>
        <dbReference type="ChEBI" id="CHEBI:29105"/>
        <note>catalytic</note>
    </ligand>
</feature>
<dbReference type="Proteomes" id="UP000199163">
    <property type="component" value="Unassembled WGS sequence"/>
</dbReference>
<dbReference type="GO" id="GO:0004181">
    <property type="term" value="F:metallocarboxypeptidase activity"/>
    <property type="evidence" value="ECO:0007669"/>
    <property type="project" value="UniProtKB-UniRule"/>
</dbReference>
<dbReference type="PRINTS" id="PR00998">
    <property type="entry name" value="CRBOXYPTASET"/>
</dbReference>
<keyword evidence="12" id="KW-1185">Reference proteome</keyword>
<feature type="binding site" evidence="9">
    <location>
        <position position="290"/>
    </location>
    <ligand>
        <name>Zn(2+)</name>
        <dbReference type="ChEBI" id="CHEBI:29105"/>
        <note>catalytic</note>
    </ligand>
</feature>